<feature type="transmembrane region" description="Helical" evidence="5">
    <location>
        <begin position="339"/>
        <end position="360"/>
    </location>
</feature>
<dbReference type="Pfam" id="PF04932">
    <property type="entry name" value="Wzy_C"/>
    <property type="match status" value="1"/>
</dbReference>
<evidence type="ECO:0000256" key="3">
    <source>
        <dbReference type="ARBA" id="ARBA00022989"/>
    </source>
</evidence>
<keyword evidence="4 5" id="KW-0472">Membrane</keyword>
<accession>A0A0G0Q0S4</accession>
<evidence type="ECO:0000259" key="6">
    <source>
        <dbReference type="Pfam" id="PF04932"/>
    </source>
</evidence>
<organism evidence="7 8">
    <name type="scientific">Candidatus Uhrbacteria bacterium GW2011_GWF2_39_13</name>
    <dbReference type="NCBI Taxonomy" id="1618995"/>
    <lineage>
        <taxon>Bacteria</taxon>
        <taxon>Candidatus Uhriibacteriota</taxon>
    </lineage>
</organism>
<feature type="transmembrane region" description="Helical" evidence="5">
    <location>
        <begin position="199"/>
        <end position="227"/>
    </location>
</feature>
<reference evidence="7 8" key="1">
    <citation type="journal article" date="2015" name="Nature">
        <title>rRNA introns, odd ribosomes, and small enigmatic genomes across a large radiation of phyla.</title>
        <authorList>
            <person name="Brown C.T."/>
            <person name="Hug L.A."/>
            <person name="Thomas B.C."/>
            <person name="Sharon I."/>
            <person name="Castelle C.J."/>
            <person name="Singh A."/>
            <person name="Wilkins M.J."/>
            <person name="Williams K.H."/>
            <person name="Banfield J.F."/>
        </authorList>
    </citation>
    <scope>NUCLEOTIDE SEQUENCE [LARGE SCALE GENOMIC DNA]</scope>
</reference>
<evidence type="ECO:0000313" key="7">
    <source>
        <dbReference type="EMBL" id="KKR04005.1"/>
    </source>
</evidence>
<evidence type="ECO:0000256" key="5">
    <source>
        <dbReference type="SAM" id="Phobius"/>
    </source>
</evidence>
<protein>
    <recommendedName>
        <fullName evidence="6">O-antigen ligase-related domain-containing protein</fullName>
    </recommendedName>
</protein>
<evidence type="ECO:0000256" key="2">
    <source>
        <dbReference type="ARBA" id="ARBA00022692"/>
    </source>
</evidence>
<feature type="transmembrane region" description="Helical" evidence="5">
    <location>
        <begin position="80"/>
        <end position="100"/>
    </location>
</feature>
<feature type="transmembrane region" description="Helical" evidence="5">
    <location>
        <begin position="33"/>
        <end position="50"/>
    </location>
</feature>
<name>A0A0G0Q0S4_9BACT</name>
<sequence length="434" mass="49470">MMLLQLINYIAVFIVFCDAFTLQNALPFMELRLSYPLMILVFALCLPFLRGIPFNRTFLFIFGVIIVSSLYNTYVGKDTFFLLTKQVIGIFSNALLFYLLIKVNRYDVKRLFKVYLNFAILTAVIGLFQELNYLLGVRAGYDFSYILVSSLHISPAGFLKITSIMSEPSAFCYVMIPAFFAAIRSFTKSEFKFLNRRTSLMIILSFIFSFSLVGYIGMIFSVMLLFLNYAKVKYFVIGIAVMSILMFFAYINVADLRMRVDDSVGIFTGGKKLEQTNQSTYALFSNALVAWESFKDNPLFGSGLGSHSISYGKYINKVVDVDAVHPGYLFTNSGDASSLFFRLMSETGLLGSVSVFCFIFRFWILKNNDKNNVMWIVNNAILTVFLVRAIRGGHYFAGGTFFFMWLYYFSGKYGIICHDDGQLQQDTNHNLSHI</sequence>
<dbReference type="AlphaFoldDB" id="A0A0G0Q0S4"/>
<dbReference type="PANTHER" id="PTHR37422:SF17">
    <property type="entry name" value="O-ANTIGEN LIGASE"/>
    <property type="match status" value="1"/>
</dbReference>
<keyword evidence="2 5" id="KW-0812">Transmembrane</keyword>
<comment type="subcellular location">
    <subcellularLocation>
        <location evidence="1">Membrane</location>
        <topology evidence="1">Multi-pass membrane protein</topology>
    </subcellularLocation>
</comment>
<feature type="transmembrane region" description="Helical" evidence="5">
    <location>
        <begin position="112"/>
        <end position="131"/>
    </location>
</feature>
<dbReference type="Proteomes" id="UP000033935">
    <property type="component" value="Unassembled WGS sequence"/>
</dbReference>
<dbReference type="InterPro" id="IPR051533">
    <property type="entry name" value="WaaL-like"/>
</dbReference>
<dbReference type="EMBL" id="LBWG01000014">
    <property type="protein sequence ID" value="KKR04005.1"/>
    <property type="molecule type" value="Genomic_DNA"/>
</dbReference>
<dbReference type="GO" id="GO:0016020">
    <property type="term" value="C:membrane"/>
    <property type="evidence" value="ECO:0007669"/>
    <property type="project" value="UniProtKB-SubCell"/>
</dbReference>
<gene>
    <name evidence="7" type="ORF">UT30_C0014G0013</name>
</gene>
<evidence type="ECO:0000256" key="1">
    <source>
        <dbReference type="ARBA" id="ARBA00004141"/>
    </source>
</evidence>
<evidence type="ECO:0000313" key="8">
    <source>
        <dbReference type="Proteomes" id="UP000033935"/>
    </source>
</evidence>
<feature type="transmembrane region" description="Helical" evidence="5">
    <location>
        <begin position="396"/>
        <end position="415"/>
    </location>
</feature>
<feature type="transmembrane region" description="Helical" evidence="5">
    <location>
        <begin position="234"/>
        <end position="253"/>
    </location>
</feature>
<dbReference type="PANTHER" id="PTHR37422">
    <property type="entry name" value="TEICHURONIC ACID BIOSYNTHESIS PROTEIN TUAE"/>
    <property type="match status" value="1"/>
</dbReference>
<feature type="domain" description="O-antigen ligase-related" evidence="6">
    <location>
        <begin position="200"/>
        <end position="354"/>
    </location>
</feature>
<keyword evidence="3 5" id="KW-1133">Transmembrane helix</keyword>
<proteinExistence type="predicted"/>
<evidence type="ECO:0000256" key="4">
    <source>
        <dbReference type="ARBA" id="ARBA00023136"/>
    </source>
</evidence>
<feature type="transmembrane region" description="Helical" evidence="5">
    <location>
        <begin position="170"/>
        <end position="187"/>
    </location>
</feature>
<comment type="caution">
    <text evidence="7">The sequence shown here is derived from an EMBL/GenBank/DDBJ whole genome shotgun (WGS) entry which is preliminary data.</text>
</comment>
<feature type="transmembrane region" description="Helical" evidence="5">
    <location>
        <begin position="57"/>
        <end position="74"/>
    </location>
</feature>
<dbReference type="InterPro" id="IPR007016">
    <property type="entry name" value="O-antigen_ligase-rel_domated"/>
</dbReference>